<keyword evidence="2" id="KW-1185">Reference proteome</keyword>
<evidence type="ECO:0000313" key="1">
    <source>
        <dbReference type="EMBL" id="EGR27128.1"/>
    </source>
</evidence>
<dbReference type="eggNOG" id="ENOG502SHP2">
    <property type="taxonomic scope" value="Eukaryota"/>
</dbReference>
<dbReference type="EMBL" id="GL984387">
    <property type="protein sequence ID" value="EGR27128.1"/>
    <property type="molecule type" value="Genomic_DNA"/>
</dbReference>
<dbReference type="GeneID" id="14903168"/>
<organism evidence="1 2">
    <name type="scientific">Ichthyophthirius multifiliis</name>
    <name type="common">White spot disease agent</name>
    <name type="synonym">Ich</name>
    <dbReference type="NCBI Taxonomy" id="5932"/>
    <lineage>
        <taxon>Eukaryota</taxon>
        <taxon>Sar</taxon>
        <taxon>Alveolata</taxon>
        <taxon>Ciliophora</taxon>
        <taxon>Intramacronucleata</taxon>
        <taxon>Oligohymenophorea</taxon>
        <taxon>Hymenostomatida</taxon>
        <taxon>Ophryoglenina</taxon>
        <taxon>Ichthyophthirius</taxon>
    </lineage>
</organism>
<proteinExistence type="predicted"/>
<dbReference type="AlphaFoldDB" id="G0R604"/>
<reference evidence="1 2" key="1">
    <citation type="submission" date="2011-07" db="EMBL/GenBank/DDBJ databases">
        <authorList>
            <person name="Coyne R."/>
            <person name="Brami D."/>
            <person name="Johnson J."/>
            <person name="Hostetler J."/>
            <person name="Hannick L."/>
            <person name="Clark T."/>
            <person name="Cassidy-Hanley D."/>
            <person name="Inman J."/>
        </authorList>
    </citation>
    <scope>NUCLEOTIDE SEQUENCE [LARGE SCALE GENOMIC DNA]</scope>
    <source>
        <strain evidence="1 2">G5</strain>
    </source>
</reference>
<protein>
    <submittedName>
        <fullName evidence="1">Uncharacterized protein</fullName>
    </submittedName>
</protein>
<sequence>MEQFGRYFLLENFVSEEKKALFESCVEDLRNINPAVQQDIEDTIICYGFTPDKNRNDPAIKEAKEKLYELNIYDNSDYNVKFVRPPELWNYPEAVQKHKFRSIAKPKDCYLDGRIEALDEKLNQLKEHLISFKPQNWREFVLRIVDVFKDQYNKEVSAD</sequence>
<accession>G0R604</accession>
<dbReference type="OrthoDB" id="286277at2759"/>
<evidence type="ECO:0000313" key="2">
    <source>
        <dbReference type="Proteomes" id="UP000008983"/>
    </source>
</evidence>
<dbReference type="RefSeq" id="XP_004024012.1">
    <property type="nucleotide sequence ID" value="XM_004023963.1"/>
</dbReference>
<dbReference type="Proteomes" id="UP000008983">
    <property type="component" value="Unassembled WGS sequence"/>
</dbReference>
<dbReference type="InParanoid" id="G0R604"/>
<gene>
    <name evidence="1" type="ORF">IMG5_201530</name>
</gene>
<name>G0R604_ICHMU</name>